<keyword evidence="2" id="KW-1185">Reference proteome</keyword>
<accession>A0A9P4S4Q3</accession>
<reference evidence="1" key="1">
    <citation type="journal article" date="2020" name="Stud. Mycol.">
        <title>101 Dothideomycetes genomes: a test case for predicting lifestyles and emergence of pathogens.</title>
        <authorList>
            <person name="Haridas S."/>
            <person name="Albert R."/>
            <person name="Binder M."/>
            <person name="Bloem J."/>
            <person name="Labutti K."/>
            <person name="Salamov A."/>
            <person name="Andreopoulos B."/>
            <person name="Baker S."/>
            <person name="Barry K."/>
            <person name="Bills G."/>
            <person name="Bluhm B."/>
            <person name="Cannon C."/>
            <person name="Castanera R."/>
            <person name="Culley D."/>
            <person name="Daum C."/>
            <person name="Ezra D."/>
            <person name="Gonzalez J."/>
            <person name="Henrissat B."/>
            <person name="Kuo A."/>
            <person name="Liang C."/>
            <person name="Lipzen A."/>
            <person name="Lutzoni F."/>
            <person name="Magnuson J."/>
            <person name="Mondo S."/>
            <person name="Nolan M."/>
            <person name="Ohm R."/>
            <person name="Pangilinan J."/>
            <person name="Park H.-J."/>
            <person name="Ramirez L."/>
            <person name="Alfaro M."/>
            <person name="Sun H."/>
            <person name="Tritt A."/>
            <person name="Yoshinaga Y."/>
            <person name="Zwiers L.-H."/>
            <person name="Turgeon B."/>
            <person name="Goodwin S."/>
            <person name="Spatafora J."/>
            <person name="Crous P."/>
            <person name="Grigoriev I."/>
        </authorList>
    </citation>
    <scope>NUCLEOTIDE SEQUENCE</scope>
    <source>
        <strain evidence="1">CBS 101060</strain>
    </source>
</reference>
<proteinExistence type="predicted"/>
<dbReference type="OrthoDB" id="10003767at2759"/>
<gene>
    <name evidence="1" type="ORF">M501DRAFT_292821</name>
</gene>
<dbReference type="Proteomes" id="UP000799429">
    <property type="component" value="Unassembled WGS sequence"/>
</dbReference>
<protein>
    <submittedName>
        <fullName evidence="1">Uncharacterized protein</fullName>
    </submittedName>
</protein>
<comment type="caution">
    <text evidence="1">The sequence shown here is derived from an EMBL/GenBank/DDBJ whole genome shotgun (WGS) entry which is preliminary data.</text>
</comment>
<organism evidence="1 2">
    <name type="scientific">Patellaria atrata CBS 101060</name>
    <dbReference type="NCBI Taxonomy" id="1346257"/>
    <lineage>
        <taxon>Eukaryota</taxon>
        <taxon>Fungi</taxon>
        <taxon>Dikarya</taxon>
        <taxon>Ascomycota</taxon>
        <taxon>Pezizomycotina</taxon>
        <taxon>Dothideomycetes</taxon>
        <taxon>Dothideomycetes incertae sedis</taxon>
        <taxon>Patellariales</taxon>
        <taxon>Patellariaceae</taxon>
        <taxon>Patellaria</taxon>
    </lineage>
</organism>
<dbReference type="AlphaFoldDB" id="A0A9P4S4Q3"/>
<name>A0A9P4S4Q3_9PEZI</name>
<sequence length="136" mass="15361">MGSPCNISGSASQFFFQNKHCAEYRALSIIAETLAHPQRTLLSTLMQHAVDREIALHFFLAEVSGQGKVAVSEFSADWIYLLEKVRPVVCTDLKELLMRNIWQRDGGRCCISKVENGKHYDGSFLIAYVFPPFSFL</sequence>
<dbReference type="EMBL" id="MU006106">
    <property type="protein sequence ID" value="KAF2835795.1"/>
    <property type="molecule type" value="Genomic_DNA"/>
</dbReference>
<evidence type="ECO:0000313" key="1">
    <source>
        <dbReference type="EMBL" id="KAF2835795.1"/>
    </source>
</evidence>
<evidence type="ECO:0000313" key="2">
    <source>
        <dbReference type="Proteomes" id="UP000799429"/>
    </source>
</evidence>